<proteinExistence type="predicted"/>
<sequence>MQTFCEGSSISADMFIYLEIKRYLILELSSYTHH</sequence>
<organism evidence="1">
    <name type="scientific">Arundo donax</name>
    <name type="common">Giant reed</name>
    <name type="synonym">Donax arundinaceus</name>
    <dbReference type="NCBI Taxonomy" id="35708"/>
    <lineage>
        <taxon>Eukaryota</taxon>
        <taxon>Viridiplantae</taxon>
        <taxon>Streptophyta</taxon>
        <taxon>Embryophyta</taxon>
        <taxon>Tracheophyta</taxon>
        <taxon>Spermatophyta</taxon>
        <taxon>Magnoliopsida</taxon>
        <taxon>Liliopsida</taxon>
        <taxon>Poales</taxon>
        <taxon>Poaceae</taxon>
        <taxon>PACMAD clade</taxon>
        <taxon>Arundinoideae</taxon>
        <taxon>Arundineae</taxon>
        <taxon>Arundo</taxon>
    </lineage>
</organism>
<name>A0A0A9DZY8_ARUDO</name>
<evidence type="ECO:0000313" key="1">
    <source>
        <dbReference type="EMBL" id="JAD91240.1"/>
    </source>
</evidence>
<protein>
    <submittedName>
        <fullName evidence="1">Uncharacterized protein</fullName>
    </submittedName>
</protein>
<reference evidence="1" key="1">
    <citation type="submission" date="2014-09" db="EMBL/GenBank/DDBJ databases">
        <authorList>
            <person name="Magalhaes I.L.F."/>
            <person name="Oliveira U."/>
            <person name="Santos F.R."/>
            <person name="Vidigal T.H.D.A."/>
            <person name="Brescovit A.D."/>
            <person name="Santos A.J."/>
        </authorList>
    </citation>
    <scope>NUCLEOTIDE SEQUENCE</scope>
    <source>
        <tissue evidence="1">Shoot tissue taken approximately 20 cm above the soil surface</tissue>
    </source>
</reference>
<dbReference type="EMBL" id="GBRH01206655">
    <property type="protein sequence ID" value="JAD91240.1"/>
    <property type="molecule type" value="Transcribed_RNA"/>
</dbReference>
<reference evidence="1" key="2">
    <citation type="journal article" date="2015" name="Data Brief">
        <title>Shoot transcriptome of the giant reed, Arundo donax.</title>
        <authorList>
            <person name="Barrero R.A."/>
            <person name="Guerrero F.D."/>
            <person name="Moolhuijzen P."/>
            <person name="Goolsby J.A."/>
            <person name="Tidwell J."/>
            <person name="Bellgard S.E."/>
            <person name="Bellgard M.I."/>
        </authorList>
    </citation>
    <scope>NUCLEOTIDE SEQUENCE</scope>
    <source>
        <tissue evidence="1">Shoot tissue taken approximately 20 cm above the soil surface</tissue>
    </source>
</reference>
<accession>A0A0A9DZY8</accession>
<dbReference type="AlphaFoldDB" id="A0A0A9DZY8"/>